<evidence type="ECO:0000313" key="8">
    <source>
        <dbReference type="EnsemblMetazoa" id="PPAI003875-PA"/>
    </source>
</evidence>
<feature type="domain" description="C2H2-type" evidence="7">
    <location>
        <begin position="108"/>
        <end position="136"/>
    </location>
</feature>
<dbReference type="PANTHER" id="PTHR24406">
    <property type="entry name" value="TRANSCRIPTIONAL REPRESSOR CTCFL-RELATED"/>
    <property type="match status" value="1"/>
</dbReference>
<evidence type="ECO:0000256" key="4">
    <source>
        <dbReference type="ARBA" id="ARBA00022771"/>
    </source>
</evidence>
<evidence type="ECO:0000313" key="9">
    <source>
        <dbReference type="Proteomes" id="UP000092462"/>
    </source>
</evidence>
<dbReference type="GO" id="GO:0008270">
    <property type="term" value="F:zinc ion binding"/>
    <property type="evidence" value="ECO:0007669"/>
    <property type="project" value="UniProtKB-KW"/>
</dbReference>
<sequence length="198" mass="23303">MKSKIYPCDDCPRVYPTKALVKQHDLLKHLGKHVCINCKFVFDNAKKKYLEYLKKCSCGPEEKSRKNIKCHTCDRTFCRMQSLKNHIKIHEERKSSVSTVEKKSKLDYKCDRCPKVFPGTQALIDHIRAEHRGSLQCPKCTFRFYKEDELNVHLVDHKNLPFICKACNRLFKFSDSLKNHIKTYHKLLYKSDDSSESD</sequence>
<feature type="domain" description="C2H2-type" evidence="7">
    <location>
        <begin position="162"/>
        <end position="185"/>
    </location>
</feature>
<keyword evidence="9" id="KW-1185">Reference proteome</keyword>
<organism evidence="8 9">
    <name type="scientific">Phlebotomus papatasi</name>
    <name type="common">Sandfly</name>
    <dbReference type="NCBI Taxonomy" id="29031"/>
    <lineage>
        <taxon>Eukaryota</taxon>
        <taxon>Metazoa</taxon>
        <taxon>Ecdysozoa</taxon>
        <taxon>Arthropoda</taxon>
        <taxon>Hexapoda</taxon>
        <taxon>Insecta</taxon>
        <taxon>Pterygota</taxon>
        <taxon>Neoptera</taxon>
        <taxon>Endopterygota</taxon>
        <taxon>Diptera</taxon>
        <taxon>Nematocera</taxon>
        <taxon>Psychodoidea</taxon>
        <taxon>Psychodidae</taxon>
        <taxon>Phlebotomus</taxon>
        <taxon>Phlebotomus</taxon>
    </lineage>
</organism>
<dbReference type="AlphaFoldDB" id="A0A1B0D8K2"/>
<dbReference type="VEuPathDB" id="VectorBase:PPAPM1_008409"/>
<dbReference type="EnsemblMetazoa" id="PPAI003875-RA">
    <property type="protein sequence ID" value="PPAI003875-PA"/>
    <property type="gene ID" value="PPAI003875"/>
</dbReference>
<dbReference type="Pfam" id="PF00096">
    <property type="entry name" value="zf-C2H2"/>
    <property type="match status" value="3"/>
</dbReference>
<evidence type="ECO:0000259" key="7">
    <source>
        <dbReference type="PROSITE" id="PS50157"/>
    </source>
</evidence>
<keyword evidence="5" id="KW-0862">Zinc</keyword>
<evidence type="ECO:0000256" key="1">
    <source>
        <dbReference type="ARBA" id="ARBA00004123"/>
    </source>
</evidence>
<dbReference type="InterPro" id="IPR036236">
    <property type="entry name" value="Znf_C2H2_sf"/>
</dbReference>
<dbReference type="InterPro" id="IPR050888">
    <property type="entry name" value="ZnF_C2H2-type_TF"/>
</dbReference>
<dbReference type="Proteomes" id="UP000092462">
    <property type="component" value="Unassembled WGS sequence"/>
</dbReference>
<keyword evidence="4" id="KW-0863">Zinc-finger</keyword>
<dbReference type="GO" id="GO:0005634">
    <property type="term" value="C:nucleus"/>
    <property type="evidence" value="ECO:0007669"/>
    <property type="project" value="UniProtKB-SubCell"/>
</dbReference>
<comment type="subcellular location">
    <subcellularLocation>
        <location evidence="1">Nucleus</location>
    </subcellularLocation>
</comment>
<accession>A0A1B0D8K2</accession>
<protein>
    <recommendedName>
        <fullName evidence="7">C2H2-type domain-containing protein</fullName>
    </recommendedName>
</protein>
<feature type="domain" description="C2H2-type" evidence="7">
    <location>
        <begin position="68"/>
        <end position="95"/>
    </location>
</feature>
<feature type="domain" description="C2H2-type" evidence="7">
    <location>
        <begin position="6"/>
        <end position="34"/>
    </location>
</feature>
<keyword evidence="3" id="KW-0677">Repeat</keyword>
<dbReference type="EMBL" id="AJVK01027500">
    <property type="status" value="NOT_ANNOTATED_CDS"/>
    <property type="molecule type" value="Genomic_DNA"/>
</dbReference>
<keyword evidence="2" id="KW-0479">Metal-binding</keyword>
<dbReference type="VEuPathDB" id="VectorBase:PPAI003875"/>
<dbReference type="SUPFAM" id="SSF57667">
    <property type="entry name" value="beta-beta-alpha zinc fingers"/>
    <property type="match status" value="2"/>
</dbReference>
<evidence type="ECO:0000256" key="3">
    <source>
        <dbReference type="ARBA" id="ARBA00022737"/>
    </source>
</evidence>
<dbReference type="Gene3D" id="3.30.160.60">
    <property type="entry name" value="Classic Zinc Finger"/>
    <property type="match status" value="2"/>
</dbReference>
<proteinExistence type="predicted"/>
<dbReference type="PROSITE" id="PS00028">
    <property type="entry name" value="ZINC_FINGER_C2H2_1"/>
    <property type="match status" value="4"/>
</dbReference>
<keyword evidence="6" id="KW-0539">Nucleus</keyword>
<name>A0A1B0D8K2_PHLPP</name>
<evidence type="ECO:0000256" key="6">
    <source>
        <dbReference type="ARBA" id="ARBA00023242"/>
    </source>
</evidence>
<evidence type="ECO:0000256" key="2">
    <source>
        <dbReference type="ARBA" id="ARBA00022723"/>
    </source>
</evidence>
<dbReference type="PROSITE" id="PS50157">
    <property type="entry name" value="ZINC_FINGER_C2H2_2"/>
    <property type="match status" value="4"/>
</dbReference>
<evidence type="ECO:0000256" key="5">
    <source>
        <dbReference type="ARBA" id="ARBA00022833"/>
    </source>
</evidence>
<dbReference type="InterPro" id="IPR013087">
    <property type="entry name" value="Znf_C2H2_type"/>
</dbReference>
<dbReference type="SMART" id="SM00355">
    <property type="entry name" value="ZnF_C2H2"/>
    <property type="match status" value="5"/>
</dbReference>
<reference evidence="8" key="1">
    <citation type="submission" date="2022-08" db="UniProtKB">
        <authorList>
            <consortium name="EnsemblMetazoa"/>
        </authorList>
    </citation>
    <scope>IDENTIFICATION</scope>
    <source>
        <strain evidence="8">Israel</strain>
    </source>
</reference>